<dbReference type="GeneTree" id="ENSGT00940000157404"/>
<feature type="transmembrane region" description="Helical" evidence="1">
    <location>
        <begin position="147"/>
        <end position="170"/>
    </location>
</feature>
<evidence type="ECO:0000256" key="2">
    <source>
        <dbReference type="SAM" id="SignalP"/>
    </source>
</evidence>
<dbReference type="Ensembl" id="ENSSMAT00000061143.1">
    <property type="protein sequence ID" value="ENSSMAP00000051632.1"/>
    <property type="gene ID" value="ENSSMAG00000024469.1"/>
</dbReference>
<keyword evidence="1" id="KW-1133">Transmembrane helix</keyword>
<dbReference type="PROSITE" id="PS51154">
    <property type="entry name" value="MACRO"/>
    <property type="match status" value="1"/>
</dbReference>
<evidence type="ECO:0000256" key="1">
    <source>
        <dbReference type="SAM" id="Phobius"/>
    </source>
</evidence>
<keyword evidence="1" id="KW-0472">Membrane</keyword>
<feature type="signal peptide" evidence="2">
    <location>
        <begin position="1"/>
        <end position="17"/>
    </location>
</feature>
<reference evidence="4" key="1">
    <citation type="submission" date="2023-05" db="EMBL/GenBank/DDBJ databases">
        <title>High-quality long-read genome of Scophthalmus maximus.</title>
        <authorList>
            <person name="Lien S."/>
            <person name="Martinez P."/>
        </authorList>
    </citation>
    <scope>NUCLEOTIDE SEQUENCE [LARGE SCALE GENOMIC DNA]</scope>
</reference>
<organism evidence="4 5">
    <name type="scientific">Scophthalmus maximus</name>
    <name type="common">Turbot</name>
    <name type="synonym">Psetta maxima</name>
    <dbReference type="NCBI Taxonomy" id="52904"/>
    <lineage>
        <taxon>Eukaryota</taxon>
        <taxon>Metazoa</taxon>
        <taxon>Chordata</taxon>
        <taxon>Craniata</taxon>
        <taxon>Vertebrata</taxon>
        <taxon>Euteleostomi</taxon>
        <taxon>Actinopterygii</taxon>
        <taxon>Neopterygii</taxon>
        <taxon>Teleostei</taxon>
        <taxon>Neoteleostei</taxon>
        <taxon>Acanthomorphata</taxon>
        <taxon>Carangaria</taxon>
        <taxon>Pleuronectiformes</taxon>
        <taxon>Pleuronectoidei</taxon>
        <taxon>Scophthalmidae</taxon>
        <taxon>Scophthalmus</taxon>
    </lineage>
</organism>
<dbReference type="PANTHER" id="PTHR11106">
    <property type="entry name" value="GANGLIOSIDE INDUCED DIFFERENTIATION ASSOCIATED PROTEIN 2-RELATED"/>
    <property type="match status" value="1"/>
</dbReference>
<keyword evidence="1" id="KW-0812">Transmembrane</keyword>
<accession>A0A8D3CWH4</accession>
<evidence type="ECO:0000313" key="4">
    <source>
        <dbReference type="Ensembl" id="ENSSMAP00000051632.1"/>
    </source>
</evidence>
<reference evidence="4" key="2">
    <citation type="submission" date="2025-08" db="UniProtKB">
        <authorList>
            <consortium name="Ensembl"/>
        </authorList>
    </citation>
    <scope>IDENTIFICATION</scope>
</reference>
<dbReference type="AlphaFoldDB" id="A0A8D3CWH4"/>
<feature type="transmembrane region" description="Helical" evidence="1">
    <location>
        <begin position="190"/>
        <end position="209"/>
    </location>
</feature>
<feature type="domain" description="Macro" evidence="3">
    <location>
        <begin position="26"/>
        <end position="197"/>
    </location>
</feature>
<proteinExistence type="predicted"/>
<feature type="chain" id="PRO_5034027790" description="Macro domain-containing protein" evidence="2">
    <location>
        <begin position="18"/>
        <end position="253"/>
    </location>
</feature>
<keyword evidence="2" id="KW-0732">Signal</keyword>
<dbReference type="InterPro" id="IPR043472">
    <property type="entry name" value="Macro_dom-like"/>
</dbReference>
<dbReference type="GO" id="GO:0042278">
    <property type="term" value="P:purine nucleoside metabolic process"/>
    <property type="evidence" value="ECO:0007669"/>
    <property type="project" value="TreeGrafter"/>
</dbReference>
<dbReference type="InterPro" id="IPR002589">
    <property type="entry name" value="Macro_dom"/>
</dbReference>
<dbReference type="GO" id="GO:0140291">
    <property type="term" value="P:peptidyl-glutamate ADP-deribosylation"/>
    <property type="evidence" value="ECO:0007669"/>
    <property type="project" value="TreeGrafter"/>
</dbReference>
<name>A0A8D3CWH4_SCOMX</name>
<sequence>MFLFFLELMQQFKVTLCFSVDDKEEEKELMGGGGLSDKVSLYKGDITVLEVDAIVNAANSSLLGGGGVDGCIHKAAGSCLYDECHSLNGCDTGKAKITCGYDLPAKYVIHTVGPVARGHVGPTETNDLTSCYQNSLRLMKEHGLSTVVSTVYVTTLTLICGECFLCYVPLERSKLGACLATGDHTHTVLASILLWTVCFTLVHMIYGFVLPIEGKQISITPNRHKSHFLHQPTARQPHQKPMNRCTFLQTKEM</sequence>
<dbReference type="Proteomes" id="UP000694558">
    <property type="component" value="Chromosome 15"/>
</dbReference>
<dbReference type="Gene3D" id="3.40.220.10">
    <property type="entry name" value="Leucine Aminopeptidase, subunit E, domain 1"/>
    <property type="match status" value="1"/>
</dbReference>
<dbReference type="GO" id="GO:0006974">
    <property type="term" value="P:DNA damage response"/>
    <property type="evidence" value="ECO:0007669"/>
    <property type="project" value="TreeGrafter"/>
</dbReference>
<protein>
    <recommendedName>
        <fullName evidence="3">Macro domain-containing protein</fullName>
    </recommendedName>
</protein>
<dbReference type="Pfam" id="PF01661">
    <property type="entry name" value="Macro"/>
    <property type="match status" value="1"/>
</dbReference>
<evidence type="ECO:0000259" key="3">
    <source>
        <dbReference type="PROSITE" id="PS51154"/>
    </source>
</evidence>
<evidence type="ECO:0000313" key="5">
    <source>
        <dbReference type="Proteomes" id="UP000694558"/>
    </source>
</evidence>
<dbReference type="PANTHER" id="PTHR11106:SF104">
    <property type="entry name" value="ADP-RIBOSE GLYCOHYDROLASE MACROD2"/>
    <property type="match status" value="1"/>
</dbReference>
<dbReference type="SUPFAM" id="SSF52949">
    <property type="entry name" value="Macro domain-like"/>
    <property type="match status" value="1"/>
</dbReference>
<dbReference type="SMART" id="SM00506">
    <property type="entry name" value="A1pp"/>
    <property type="match status" value="1"/>
</dbReference>
<dbReference type="GO" id="GO:0005654">
    <property type="term" value="C:nucleoplasm"/>
    <property type="evidence" value="ECO:0007669"/>
    <property type="project" value="TreeGrafter"/>
</dbReference>
<dbReference type="GO" id="GO:0140293">
    <property type="term" value="F:ADP-ribosylglutamate hydrolase activity"/>
    <property type="evidence" value="ECO:0007669"/>
    <property type="project" value="TreeGrafter"/>
</dbReference>